<dbReference type="AlphaFoldDB" id="A0A931J0L0"/>
<evidence type="ECO:0000313" key="3">
    <source>
        <dbReference type="Proteomes" id="UP000613266"/>
    </source>
</evidence>
<evidence type="ECO:0000256" key="1">
    <source>
        <dbReference type="SAM" id="MobiDB-lite"/>
    </source>
</evidence>
<proteinExistence type="predicted"/>
<accession>A0A931J0L0</accession>
<gene>
    <name evidence="2" type="ORF">I7X39_10280</name>
</gene>
<dbReference type="RefSeq" id="WP_198111060.1">
    <property type="nucleotide sequence ID" value="NZ_JAEDAK010000006.1"/>
</dbReference>
<evidence type="ECO:0008006" key="4">
    <source>
        <dbReference type="Google" id="ProtNLM"/>
    </source>
</evidence>
<comment type="caution">
    <text evidence="2">The sequence shown here is derived from an EMBL/GenBank/DDBJ whole genome shotgun (WGS) entry which is preliminary data.</text>
</comment>
<protein>
    <recommendedName>
        <fullName evidence="4">SPOR domain-containing protein</fullName>
    </recommendedName>
</protein>
<evidence type="ECO:0000313" key="2">
    <source>
        <dbReference type="EMBL" id="MBH9577284.1"/>
    </source>
</evidence>
<feature type="region of interest" description="Disordered" evidence="1">
    <location>
        <begin position="219"/>
        <end position="241"/>
    </location>
</feature>
<reference evidence="2" key="1">
    <citation type="submission" date="2020-12" db="EMBL/GenBank/DDBJ databases">
        <title>The genome sequence of Inhella sp. 1Y17.</title>
        <authorList>
            <person name="Liu Y."/>
        </authorList>
    </citation>
    <scope>NUCLEOTIDE SEQUENCE</scope>
    <source>
        <strain evidence="2">1Y17</strain>
    </source>
</reference>
<name>A0A931J0L0_9BURK</name>
<dbReference type="EMBL" id="JAEDAK010000006">
    <property type="protein sequence ID" value="MBH9577284.1"/>
    <property type="molecule type" value="Genomic_DNA"/>
</dbReference>
<organism evidence="2 3">
    <name type="scientific">Inhella proteolytica</name>
    <dbReference type="NCBI Taxonomy" id="2795029"/>
    <lineage>
        <taxon>Bacteria</taxon>
        <taxon>Pseudomonadati</taxon>
        <taxon>Pseudomonadota</taxon>
        <taxon>Betaproteobacteria</taxon>
        <taxon>Burkholderiales</taxon>
        <taxon>Sphaerotilaceae</taxon>
        <taxon>Inhella</taxon>
    </lineage>
</organism>
<dbReference type="Proteomes" id="UP000613266">
    <property type="component" value="Unassembled WGS sequence"/>
</dbReference>
<keyword evidence="3" id="KW-1185">Reference proteome</keyword>
<sequence length="241" mass="26190">MMRAWLLVLLLANGLLWAWGAGWLGPRSQGEQREPERLAAQFHPERLKLLDAAQAEALRRAPPLCRMLGPFADDAAWQAAEAALRSELNLPVGQWRHETRPQAAQWGVLSRMAADTADLERKRGVLERAQLKPRGVNVPGENSPSLLVARFDSEEAAKAEAERLRETKNLRALRVAELRPAQQQHWLRVSAWPAERLMAKHPSWGPGPMACPGVGAVPAATPASEAASAPAALASATASTP</sequence>